<dbReference type="InterPro" id="IPR004017">
    <property type="entry name" value="Cys_rich_dom"/>
</dbReference>
<feature type="domain" description="Cysteine-rich" evidence="2">
    <location>
        <begin position="4"/>
        <end position="86"/>
    </location>
</feature>
<dbReference type="Proteomes" id="UP000824024">
    <property type="component" value="Unassembled WGS sequence"/>
</dbReference>
<dbReference type="Pfam" id="PF02754">
    <property type="entry name" value="CCG"/>
    <property type="match status" value="2"/>
</dbReference>
<keyword evidence="1" id="KW-0560">Oxidoreductase</keyword>
<dbReference type="AlphaFoldDB" id="A0A9D2IFR2"/>
<name>A0A9D2IFR2_9FIRM</name>
<gene>
    <name evidence="3" type="ORF">IAA08_05680</name>
</gene>
<dbReference type="GO" id="GO:0016491">
    <property type="term" value="F:oxidoreductase activity"/>
    <property type="evidence" value="ECO:0007669"/>
    <property type="project" value="UniProtKB-KW"/>
</dbReference>
<comment type="caution">
    <text evidence="3">The sequence shown here is derived from an EMBL/GenBank/DDBJ whole genome shotgun (WGS) entry which is preliminary data.</text>
</comment>
<accession>A0A9D2IFR2</accession>
<sequence length="294" mass="32727">MQFSYYPGCSMDTTGITYKLSIEYICSKIGLVLHEIPDWNCCGATAAHSKNKMLALALPARNLAQAEEEGLDLDVAVPCASCYSRMKHTVVAARQDENMRRKLEEIIGMPYKAKADVLNFLEIFSRPEMKRACQEKMYRTLKGMKVACYYGCLTSRPVEVTGASSTENPMEMDEIVALTGAEPVEWDFKTECCGASHQVDAPKAARPLIERIIRNAKANKAQAIITACPLCNLNLDMREGEINKAKGTRYDLPVYQFTELLAVCMGAGAKDIGIHKHFFPAFDLLNEYLRKAGD</sequence>
<feature type="domain" description="Cysteine-rich" evidence="2">
    <location>
        <begin position="146"/>
        <end position="236"/>
    </location>
</feature>
<evidence type="ECO:0000259" key="2">
    <source>
        <dbReference type="Pfam" id="PF02754"/>
    </source>
</evidence>
<reference evidence="3" key="2">
    <citation type="submission" date="2021-04" db="EMBL/GenBank/DDBJ databases">
        <authorList>
            <person name="Gilroy R."/>
        </authorList>
    </citation>
    <scope>NUCLEOTIDE SEQUENCE</scope>
    <source>
        <strain evidence="3">CHK192-9172</strain>
    </source>
</reference>
<dbReference type="PANTHER" id="PTHR42947">
    <property type="entry name" value="COB--COM HETERODISULFIDE REDUCTASE SUBUNIT B 1"/>
    <property type="match status" value="1"/>
</dbReference>
<evidence type="ECO:0000313" key="4">
    <source>
        <dbReference type="Proteomes" id="UP000824024"/>
    </source>
</evidence>
<evidence type="ECO:0000256" key="1">
    <source>
        <dbReference type="ARBA" id="ARBA00023002"/>
    </source>
</evidence>
<proteinExistence type="predicted"/>
<organism evidence="3 4">
    <name type="scientific">Candidatus Eubacterium avistercoris</name>
    <dbReference type="NCBI Taxonomy" id="2838567"/>
    <lineage>
        <taxon>Bacteria</taxon>
        <taxon>Bacillati</taxon>
        <taxon>Bacillota</taxon>
        <taxon>Clostridia</taxon>
        <taxon>Eubacteriales</taxon>
        <taxon>Eubacteriaceae</taxon>
        <taxon>Eubacterium</taxon>
    </lineage>
</organism>
<dbReference type="PANTHER" id="PTHR42947:SF1">
    <property type="entry name" value="COB--COM HETERODISULFIDE REDUCTASE SUBUNIT B 1"/>
    <property type="match status" value="1"/>
</dbReference>
<reference evidence="3" key="1">
    <citation type="journal article" date="2021" name="PeerJ">
        <title>Extensive microbial diversity within the chicken gut microbiome revealed by metagenomics and culture.</title>
        <authorList>
            <person name="Gilroy R."/>
            <person name="Ravi A."/>
            <person name="Getino M."/>
            <person name="Pursley I."/>
            <person name="Horton D.L."/>
            <person name="Alikhan N.F."/>
            <person name="Baker D."/>
            <person name="Gharbi K."/>
            <person name="Hall N."/>
            <person name="Watson M."/>
            <person name="Adriaenssens E.M."/>
            <person name="Foster-Nyarko E."/>
            <person name="Jarju S."/>
            <person name="Secka A."/>
            <person name="Antonio M."/>
            <person name="Oren A."/>
            <person name="Chaudhuri R.R."/>
            <person name="La Ragione R."/>
            <person name="Hildebrand F."/>
            <person name="Pallen M.J."/>
        </authorList>
    </citation>
    <scope>NUCLEOTIDE SEQUENCE</scope>
    <source>
        <strain evidence="3">CHK192-9172</strain>
    </source>
</reference>
<evidence type="ECO:0000313" key="3">
    <source>
        <dbReference type="EMBL" id="HIZ07407.1"/>
    </source>
</evidence>
<protein>
    <submittedName>
        <fullName evidence="3">CoB--CoM heterodisulfide reductase iron-sulfur subunit B family protein</fullName>
    </submittedName>
</protein>
<dbReference type="EMBL" id="DXCH01000160">
    <property type="protein sequence ID" value="HIZ07407.1"/>
    <property type="molecule type" value="Genomic_DNA"/>
</dbReference>
<dbReference type="InterPro" id="IPR051278">
    <property type="entry name" value="HdrB/HdrD_reductase"/>
</dbReference>
<dbReference type="Gene3D" id="1.20.1050.140">
    <property type="match status" value="1"/>
</dbReference>